<accession>A0A1W1CYC0</accession>
<dbReference type="EMBL" id="FPHM01000172">
    <property type="protein sequence ID" value="SFV70814.1"/>
    <property type="molecule type" value="Genomic_DNA"/>
</dbReference>
<gene>
    <name evidence="1" type="ORF">MNB_SV-13-328</name>
</gene>
<sequence>MKSVEDRAKYDDYEMLDEYDFSDGVRGRFYKPKKIPTSMRLDNDILIFLKKQASEKKIAYQTLINNLLREYMQKEGLQGI</sequence>
<organism evidence="1">
    <name type="scientific">hydrothermal vent metagenome</name>
    <dbReference type="NCBI Taxonomy" id="652676"/>
    <lineage>
        <taxon>unclassified sequences</taxon>
        <taxon>metagenomes</taxon>
        <taxon>ecological metagenomes</taxon>
    </lineage>
</organism>
<protein>
    <submittedName>
        <fullName evidence="1">Uncharacterized protein</fullName>
    </submittedName>
</protein>
<dbReference type="AlphaFoldDB" id="A0A1W1CYC0"/>
<evidence type="ECO:0000313" key="1">
    <source>
        <dbReference type="EMBL" id="SFV70814.1"/>
    </source>
</evidence>
<proteinExistence type="predicted"/>
<reference evidence="1" key="1">
    <citation type="submission" date="2016-10" db="EMBL/GenBank/DDBJ databases">
        <authorList>
            <person name="de Groot N.N."/>
        </authorList>
    </citation>
    <scope>NUCLEOTIDE SEQUENCE</scope>
</reference>
<dbReference type="InterPro" id="IPR025528">
    <property type="entry name" value="BrnA_antitoxin"/>
</dbReference>
<name>A0A1W1CYC0_9ZZZZ</name>
<dbReference type="Pfam" id="PF14384">
    <property type="entry name" value="BrnA_antitoxin"/>
    <property type="match status" value="1"/>
</dbReference>